<dbReference type="EMBL" id="AWUE01014350">
    <property type="protein sequence ID" value="OMP03980.1"/>
    <property type="molecule type" value="Genomic_DNA"/>
</dbReference>
<dbReference type="SMART" id="SM00355">
    <property type="entry name" value="ZnF_C2H2"/>
    <property type="match status" value="2"/>
</dbReference>
<keyword evidence="1" id="KW-0862">Zinc</keyword>
<dbReference type="STRING" id="93759.A0A1R3KA50"/>
<feature type="compositionally biased region" description="Polar residues" evidence="3">
    <location>
        <begin position="310"/>
        <end position="338"/>
    </location>
</feature>
<keyword evidence="1" id="KW-0863">Zinc-finger</keyword>
<dbReference type="InterPro" id="IPR013087">
    <property type="entry name" value="Znf_C2H2_type"/>
</dbReference>
<gene>
    <name evidence="5" type="ORF">COLO4_10043</name>
</gene>
<evidence type="ECO:0000256" key="1">
    <source>
        <dbReference type="PROSITE-ProRule" id="PRU00042"/>
    </source>
</evidence>
<feature type="coiled-coil region" evidence="2">
    <location>
        <begin position="266"/>
        <end position="300"/>
    </location>
</feature>
<dbReference type="AlphaFoldDB" id="A0A1R3KA50"/>
<keyword evidence="6" id="KW-1185">Reference proteome</keyword>
<dbReference type="GO" id="GO:0009535">
    <property type="term" value="C:chloroplast thylakoid membrane"/>
    <property type="evidence" value="ECO:0007669"/>
    <property type="project" value="TreeGrafter"/>
</dbReference>
<dbReference type="Gene3D" id="3.30.160.60">
    <property type="entry name" value="Classic Zinc Finger"/>
    <property type="match status" value="1"/>
</dbReference>
<dbReference type="GO" id="GO:0010027">
    <property type="term" value="P:thylakoid membrane organization"/>
    <property type="evidence" value="ECO:0007669"/>
    <property type="project" value="InterPro"/>
</dbReference>
<protein>
    <recommendedName>
        <fullName evidence="4">C2H2-type domain-containing protein</fullName>
    </recommendedName>
</protein>
<evidence type="ECO:0000313" key="5">
    <source>
        <dbReference type="EMBL" id="OMP03980.1"/>
    </source>
</evidence>
<feature type="domain" description="C2H2-type" evidence="4">
    <location>
        <begin position="31"/>
        <end position="58"/>
    </location>
</feature>
<keyword evidence="2" id="KW-0175">Coiled coil</keyword>
<sequence length="353" mass="39125">MRTLITSHILSHHPEEITNGGSQKEGVPPFNMCEECGATFKKPAHLKQHLQSHSLEKSNLCQHVKAVHEELKPFACCFSGCGMRFSYKHVRDKHEKSGCHVYVAGDFEESDEQFQSRPRGGRKRRLPTIEMLIRKRILTVKDRKPETWEVGTKHWEKKVQTRGSREENHHERVGFSFNPIFYFSLVPQKRSILCRSSTGPGAPNSGAIALSISCTRFPLVHFSGGDNESRNVLDAFFLGKALAEALNERIESTIGEFLSTVGRLQAEQQKQVLDFQEEVLERAKRAKEKAAREALEAQGLILKSTAVNSTSVTNGAASKASPSTSDDGVSANLSSDNPANPAAYTDPNPAKGE</sequence>
<dbReference type="GO" id="GO:0008270">
    <property type="term" value="F:zinc ion binding"/>
    <property type="evidence" value="ECO:0007669"/>
    <property type="project" value="UniProtKB-KW"/>
</dbReference>
<accession>A0A1R3KA50</accession>
<organism evidence="5 6">
    <name type="scientific">Corchorus olitorius</name>
    <dbReference type="NCBI Taxonomy" id="93759"/>
    <lineage>
        <taxon>Eukaryota</taxon>
        <taxon>Viridiplantae</taxon>
        <taxon>Streptophyta</taxon>
        <taxon>Embryophyta</taxon>
        <taxon>Tracheophyta</taxon>
        <taxon>Spermatophyta</taxon>
        <taxon>Magnoliopsida</taxon>
        <taxon>eudicotyledons</taxon>
        <taxon>Gunneridae</taxon>
        <taxon>Pentapetalae</taxon>
        <taxon>rosids</taxon>
        <taxon>malvids</taxon>
        <taxon>Malvales</taxon>
        <taxon>Malvaceae</taxon>
        <taxon>Grewioideae</taxon>
        <taxon>Apeibeae</taxon>
        <taxon>Corchorus</taxon>
    </lineage>
</organism>
<feature type="region of interest" description="Disordered" evidence="3">
    <location>
        <begin position="310"/>
        <end position="353"/>
    </location>
</feature>
<evidence type="ECO:0000259" key="4">
    <source>
        <dbReference type="PROSITE" id="PS50157"/>
    </source>
</evidence>
<name>A0A1R3KA50_9ROSI</name>
<evidence type="ECO:0000256" key="2">
    <source>
        <dbReference type="SAM" id="Coils"/>
    </source>
</evidence>
<dbReference type="PANTHER" id="PTHR35745">
    <property type="entry name" value="BNACNNG14650D PROTEIN"/>
    <property type="match status" value="1"/>
</dbReference>
<comment type="caution">
    <text evidence="5">The sequence shown here is derived from an EMBL/GenBank/DDBJ whole genome shotgun (WGS) entry which is preliminary data.</text>
</comment>
<dbReference type="InterPro" id="IPR040003">
    <property type="entry name" value="PG18-like"/>
</dbReference>
<dbReference type="PANTHER" id="PTHR35745:SF1">
    <property type="entry name" value="OS04G0513000 PROTEIN"/>
    <property type="match status" value="1"/>
</dbReference>
<proteinExistence type="predicted"/>
<dbReference type="Proteomes" id="UP000187203">
    <property type="component" value="Unassembled WGS sequence"/>
</dbReference>
<dbReference type="PROSITE" id="PS50157">
    <property type="entry name" value="ZINC_FINGER_C2H2_2"/>
    <property type="match status" value="1"/>
</dbReference>
<evidence type="ECO:0000313" key="6">
    <source>
        <dbReference type="Proteomes" id="UP000187203"/>
    </source>
</evidence>
<keyword evidence="1" id="KW-0479">Metal-binding</keyword>
<dbReference type="InterPro" id="IPR036236">
    <property type="entry name" value="Znf_C2H2_sf"/>
</dbReference>
<reference evidence="6" key="1">
    <citation type="submission" date="2013-09" db="EMBL/GenBank/DDBJ databases">
        <title>Corchorus olitorius genome sequencing.</title>
        <authorList>
            <person name="Alam M."/>
            <person name="Haque M.S."/>
            <person name="Islam M.S."/>
            <person name="Emdad E.M."/>
            <person name="Islam M.M."/>
            <person name="Ahmed B."/>
            <person name="Halim A."/>
            <person name="Hossen Q.M.M."/>
            <person name="Hossain M.Z."/>
            <person name="Ahmed R."/>
            <person name="Khan M.M."/>
            <person name="Islam R."/>
            <person name="Rashid M.M."/>
            <person name="Khan S.A."/>
            <person name="Rahman M.S."/>
            <person name="Alam M."/>
            <person name="Yahiya A.S."/>
            <person name="Khan M.S."/>
            <person name="Azam M.S."/>
            <person name="Haque T."/>
            <person name="Lashkar M.Z.H."/>
            <person name="Akhand A.I."/>
            <person name="Morshed G."/>
            <person name="Roy S."/>
            <person name="Uddin K.S."/>
            <person name="Rabeya T."/>
            <person name="Hossain A.S."/>
            <person name="Chowdhury A."/>
            <person name="Snigdha A.R."/>
            <person name="Mortoza M.S."/>
            <person name="Matin S.A."/>
            <person name="Hoque S.M.E."/>
            <person name="Islam M.K."/>
            <person name="Roy D.K."/>
            <person name="Haider R."/>
            <person name="Moosa M.M."/>
            <person name="Elias S.M."/>
            <person name="Hasan A.M."/>
            <person name="Jahan S."/>
            <person name="Shafiuddin M."/>
            <person name="Mahmood N."/>
            <person name="Shommy N.S."/>
        </authorList>
    </citation>
    <scope>NUCLEOTIDE SEQUENCE [LARGE SCALE GENOMIC DNA]</scope>
    <source>
        <strain evidence="6">cv. O-4</strain>
    </source>
</reference>
<dbReference type="PROSITE" id="PS00028">
    <property type="entry name" value="ZINC_FINGER_C2H2_1"/>
    <property type="match status" value="2"/>
</dbReference>
<dbReference type="SUPFAM" id="SSF57667">
    <property type="entry name" value="beta-beta-alpha zinc fingers"/>
    <property type="match status" value="1"/>
</dbReference>
<dbReference type="Pfam" id="PF20711">
    <property type="entry name" value="DUF6825"/>
    <property type="match status" value="1"/>
</dbReference>
<dbReference type="OrthoDB" id="532061at2759"/>
<evidence type="ECO:0000256" key="3">
    <source>
        <dbReference type="SAM" id="MobiDB-lite"/>
    </source>
</evidence>